<feature type="compositionally biased region" description="Basic residues" evidence="3">
    <location>
        <begin position="1"/>
        <end position="11"/>
    </location>
</feature>
<dbReference type="Bgee" id="ENSMUSG00000079845">
    <property type="expression patterns" value="Expressed in thymus and 59 other cell types or tissues"/>
</dbReference>
<evidence type="ECO:0000256" key="1">
    <source>
        <dbReference type="ARBA" id="ARBA00010283"/>
    </source>
</evidence>
<dbReference type="GO" id="GO:0014046">
    <property type="term" value="P:dopamine secretion"/>
    <property type="evidence" value="ECO:0000316"/>
    <property type="project" value="MGI"/>
</dbReference>
<dbReference type="RefSeq" id="XP_017174030.1">
    <property type="nucleotide sequence ID" value="XM_017318541.2"/>
</dbReference>
<dbReference type="OrthoDB" id="9621324at2759"/>
<dbReference type="GO" id="GO:0097061">
    <property type="term" value="P:dendritic spine organization"/>
    <property type="evidence" value="ECO:0000316"/>
    <property type="project" value="MGI"/>
</dbReference>
<reference evidence="5 7" key="1">
    <citation type="journal article" date="2009" name="PLoS Biol.">
        <title>Lineage-specific biology revealed by a finished genome assembly of the mouse.</title>
        <authorList>
            <consortium name="Mouse Genome Sequencing Consortium"/>
            <person name="Church D.M."/>
            <person name="Goodstadt L."/>
            <person name="Hillier L.W."/>
            <person name="Zody M.C."/>
            <person name="Goldstein S."/>
            <person name="She X."/>
            <person name="Bult C.J."/>
            <person name="Agarwala R."/>
            <person name="Cherry J.L."/>
            <person name="DiCuccio M."/>
            <person name="Hlavina W."/>
            <person name="Kapustin Y."/>
            <person name="Meric P."/>
            <person name="Maglott D."/>
            <person name="Birtle Z."/>
            <person name="Marques A.C."/>
            <person name="Graves T."/>
            <person name="Zhou S."/>
            <person name="Teague B."/>
            <person name="Potamousis K."/>
            <person name="Churas C."/>
            <person name="Place M."/>
            <person name="Herschleb J."/>
            <person name="Runnheim R."/>
            <person name="Forrest D."/>
            <person name="Amos-Landgraf J."/>
            <person name="Schwartz D.C."/>
            <person name="Cheng Z."/>
            <person name="Lindblad-Toh K."/>
            <person name="Eichler E.E."/>
            <person name="Ponting C.P."/>
        </authorList>
    </citation>
    <scope>NUCLEOTIDE SEQUENCE [LARGE SCALE GENOMIC DNA]</scope>
    <source>
        <strain evidence="5 7">C57BL/6J</strain>
    </source>
</reference>
<dbReference type="BioGRID-ORCS" id="434794">
    <property type="hits" value="5 hits in 40 CRISPR screens"/>
</dbReference>
<dbReference type="FunCoup" id="A2BI40">
    <property type="interactions" value="36"/>
</dbReference>
<dbReference type="GO" id="GO:0000795">
    <property type="term" value="C:synaptonemal complex"/>
    <property type="evidence" value="ECO:0000318"/>
    <property type="project" value="GO_Central"/>
</dbReference>
<dbReference type="InterPro" id="IPR051443">
    <property type="entry name" value="XLR/SYCP3"/>
</dbReference>
<dbReference type="STRING" id="10090.ENSMUSP00000077831"/>
<dbReference type="GO" id="GO:0007286">
    <property type="term" value="P:spermatid development"/>
    <property type="evidence" value="ECO:0000318"/>
    <property type="project" value="GO_Central"/>
</dbReference>
<dbReference type="AGR" id="MGI:3574098"/>
<dbReference type="RefSeq" id="XP_006528182.1">
    <property type="nucleotide sequence ID" value="XM_006528119.4"/>
</dbReference>
<evidence type="ECO:0000259" key="4">
    <source>
        <dbReference type="Pfam" id="PF04803"/>
    </source>
</evidence>
<evidence type="ECO:0000313" key="6">
    <source>
        <dbReference type="MGI" id="MGI:3574098"/>
    </source>
</evidence>
<keyword evidence="7" id="KW-1185">Reference proteome</keyword>
<reference evidence="5" key="4">
    <citation type="submission" date="2025-09" db="UniProtKB">
        <authorList>
            <consortium name="Ensembl"/>
        </authorList>
    </citation>
    <scope>IDENTIFICATION</scope>
    <source>
        <strain evidence="5">C57BL/6J</strain>
    </source>
</reference>
<dbReference type="SMR" id="A2BI40"/>
<dbReference type="ProteomicsDB" id="371755"/>
<reference evidence="5" key="3">
    <citation type="submission" date="2025-08" db="UniProtKB">
        <authorList>
            <consortium name="Ensembl"/>
        </authorList>
    </citation>
    <scope>IDENTIFICATION</scope>
    <source>
        <strain evidence="5">C57BL/6J</strain>
    </source>
</reference>
<dbReference type="PhosphoSitePlus" id="A2BI40"/>
<dbReference type="MGI" id="MGI:3574098">
    <property type="gene designation" value="Xlr4a"/>
</dbReference>
<feature type="domain" description="XLR/SYCP3/FAM9" evidence="4">
    <location>
        <begin position="60"/>
        <end position="187"/>
    </location>
</feature>
<comment type="similarity">
    <text evidence="1">Belongs to the XLR/SYCP3 family.</text>
</comment>
<proteinExistence type="inferred from homology"/>
<sequence length="215" mass="24704">MASKIKGRPPKQPKVTPALPSDDSQQLHENNPGNNLALETCGESSSSHGTGGPKPGPSKKTLNERKRKYGVSVNKTVQNIEWNVDHFLKVQHERRQELYKDYSHQFLTLVMMWNIDVDQIKKQAGKLSDILDEQQKLFQQFQSIHMQKIEEFKELCDRHLKNLQAIKCCRRKAIIEEARKLMDYLEKTVTEETVHVNKQEAKDGVQSSLLSLLIS</sequence>
<dbReference type="RefSeq" id="XP_017174029.1">
    <property type="nucleotide sequence ID" value="XM_017318540.2"/>
</dbReference>
<name>A2BI40_MOUSE</name>
<dbReference type="GeneTree" id="ENSGT00390000000062"/>
<dbReference type="CTD" id="434794"/>
<dbReference type="Proteomes" id="UP000000589">
    <property type="component" value="Chromosome X"/>
</dbReference>
<dbReference type="RefSeq" id="XP_006528184.1">
    <property type="nucleotide sequence ID" value="XM_006528121.3"/>
</dbReference>
<evidence type="ECO:0000256" key="2">
    <source>
        <dbReference type="ARBA" id="ARBA00023054"/>
    </source>
</evidence>
<feature type="region of interest" description="Disordered" evidence="3">
    <location>
        <begin position="1"/>
        <end position="66"/>
    </location>
</feature>
<dbReference type="PaxDb" id="10090-ENSMUSP00000077831"/>
<evidence type="ECO:0000256" key="3">
    <source>
        <dbReference type="SAM" id="MobiDB-lite"/>
    </source>
</evidence>
<dbReference type="GeneID" id="434794"/>
<dbReference type="AlphaFoldDB" id="A2BI40"/>
<dbReference type="UCSC" id="uc009tlb.1">
    <property type="organism name" value="mouse"/>
</dbReference>
<evidence type="ECO:0000313" key="7">
    <source>
        <dbReference type="Proteomes" id="UP000000589"/>
    </source>
</evidence>
<dbReference type="RefSeq" id="XP_011245929.1">
    <property type="nucleotide sequence ID" value="XM_011247627.2"/>
</dbReference>
<gene>
    <name evidence="5 6" type="primary">Xlr4a</name>
</gene>
<dbReference type="GO" id="GO:0051321">
    <property type="term" value="P:meiotic cell cycle"/>
    <property type="evidence" value="ECO:0000318"/>
    <property type="project" value="GO_Central"/>
</dbReference>
<dbReference type="GO" id="GO:0042220">
    <property type="term" value="P:response to cocaine"/>
    <property type="evidence" value="ECO:0000316"/>
    <property type="project" value="MGI"/>
</dbReference>
<organism evidence="5 7">
    <name type="scientific">Mus musculus</name>
    <name type="common">Mouse</name>
    <dbReference type="NCBI Taxonomy" id="10090"/>
    <lineage>
        <taxon>Eukaryota</taxon>
        <taxon>Metazoa</taxon>
        <taxon>Chordata</taxon>
        <taxon>Craniata</taxon>
        <taxon>Vertebrata</taxon>
        <taxon>Euteleostomi</taxon>
        <taxon>Mammalia</taxon>
        <taxon>Eutheria</taxon>
        <taxon>Euarchontoglires</taxon>
        <taxon>Glires</taxon>
        <taxon>Rodentia</taxon>
        <taxon>Myomorpha</taxon>
        <taxon>Muroidea</taxon>
        <taxon>Muridae</taxon>
        <taxon>Murinae</taxon>
        <taxon>Mus</taxon>
        <taxon>Mus</taxon>
    </lineage>
</organism>
<dbReference type="Ensembl" id="ENSMUST00000078775.13">
    <property type="protein sequence ID" value="ENSMUSP00000077831.7"/>
    <property type="gene ID" value="ENSMUSG00000079845.9"/>
</dbReference>
<feature type="compositionally biased region" description="Polar residues" evidence="3">
    <location>
        <begin position="22"/>
        <end position="34"/>
    </location>
</feature>
<dbReference type="VEuPathDB" id="HostDB:ENSMUSG00000079845"/>
<dbReference type="InterPro" id="IPR006888">
    <property type="entry name" value="XLR/SYCP3/FAM9_dom"/>
</dbReference>
<dbReference type="PhylomeDB" id="A2BI40"/>
<evidence type="ECO:0000313" key="5">
    <source>
        <dbReference type="Ensembl" id="ENSMUSP00000077831.7"/>
    </source>
</evidence>
<reference evidence="5 7" key="2">
    <citation type="journal article" date="2011" name="PLoS Biol.">
        <title>Modernizing reference genome assemblies.</title>
        <authorList>
            <person name="Church D.M."/>
            <person name="Schneider V.A."/>
            <person name="Graves T."/>
            <person name="Auger K."/>
            <person name="Cunningham F."/>
            <person name="Bouk N."/>
            <person name="Chen H.C."/>
            <person name="Agarwala R."/>
            <person name="McLaren W.M."/>
            <person name="Ritchie G.R."/>
            <person name="Albracht D."/>
            <person name="Kremitzki M."/>
            <person name="Rock S."/>
            <person name="Kotkiewicz H."/>
            <person name="Kremitzki C."/>
            <person name="Wollam A."/>
            <person name="Trani L."/>
            <person name="Fulton L."/>
            <person name="Fulton R."/>
            <person name="Matthews L."/>
            <person name="Whitehead S."/>
            <person name="Chow W."/>
            <person name="Torrance J."/>
            <person name="Dunn M."/>
            <person name="Harden G."/>
            <person name="Threadgold G."/>
            <person name="Wood J."/>
            <person name="Collins J."/>
            <person name="Heath P."/>
            <person name="Griffiths G."/>
            <person name="Pelan S."/>
            <person name="Grafham D."/>
            <person name="Eichler E.E."/>
            <person name="Weinstock G."/>
            <person name="Mardis E.R."/>
            <person name="Wilson R.K."/>
            <person name="Howe K."/>
            <person name="Flicek P."/>
            <person name="Hubbard T."/>
        </authorList>
    </citation>
    <scope>NUCLEOTIDE SEQUENCE [LARGE SCALE GENOMIC DNA]</scope>
    <source>
        <strain evidence="5 7">C57BL/6J</strain>
    </source>
</reference>
<dbReference type="RefSeq" id="NP_001075111.1">
    <property type="nucleotide sequence ID" value="NM_001081642.1"/>
</dbReference>
<dbReference type="RefSeq" id="XP_017174031.1">
    <property type="nucleotide sequence ID" value="XM_017318542.2"/>
</dbReference>
<dbReference type="PANTHER" id="PTHR19368">
    <property type="entry name" value="XLR/SCP3/FAM9"/>
    <property type="match status" value="1"/>
</dbReference>
<keyword evidence="2" id="KW-0175">Coiled coil</keyword>
<accession>A2BI40</accession>
<dbReference type="InParanoid" id="A2BI40"/>
<protein>
    <submittedName>
        <fullName evidence="5">X-linked lymphocyte-regulated 4A</fullName>
    </submittedName>
</protein>
<dbReference type="RNAct" id="A2BI40">
    <property type="molecule type" value="protein"/>
</dbReference>
<dbReference type="RefSeq" id="XP_006528183.1">
    <property type="nucleotide sequence ID" value="XM_006528120.5"/>
</dbReference>
<dbReference type="KEGG" id="mmu:434794"/>
<dbReference type="Pfam" id="PF04803">
    <property type="entry name" value="Cor1"/>
    <property type="match status" value="1"/>
</dbReference>
<dbReference type="ExpressionAtlas" id="A2BI40">
    <property type="expression patterns" value="baseline and differential"/>
</dbReference>
<dbReference type="PANTHER" id="PTHR19368:SF7">
    <property type="entry name" value="X-LINKED LYMPHOCYTE REGULATED GENE 4-RELATED"/>
    <property type="match status" value="1"/>
</dbReference>